<dbReference type="PIRSF" id="PIRSF026166">
    <property type="entry name" value="UCP026166"/>
    <property type="match status" value="1"/>
</dbReference>
<dbReference type="PANTHER" id="PTHR18640:SF5">
    <property type="entry name" value="SODIUM_BILE ACID COTRANSPORTER 7"/>
    <property type="match status" value="1"/>
</dbReference>
<dbReference type="STRING" id="1581420.AAW00_04420"/>
<dbReference type="InterPro" id="IPR038770">
    <property type="entry name" value="Na+/solute_symporter_sf"/>
</dbReference>
<feature type="transmembrane region" description="Helical" evidence="1">
    <location>
        <begin position="166"/>
        <end position="183"/>
    </location>
</feature>
<name>A0A0G9MY13_9SPHN</name>
<dbReference type="Gene3D" id="1.20.1530.20">
    <property type="match status" value="1"/>
</dbReference>
<keyword evidence="1" id="KW-0472">Membrane</keyword>
<reference evidence="2 3" key="1">
    <citation type="submission" date="2015-04" db="EMBL/GenBank/DDBJ databases">
        <title>The draft genome sequence of Erythrobacter luteus KA37.</title>
        <authorList>
            <person name="Zhuang L."/>
            <person name="Liu Y."/>
            <person name="Shao Z."/>
        </authorList>
    </citation>
    <scope>NUCLEOTIDE SEQUENCE [LARGE SCALE GENOMIC DNA]</scope>
    <source>
        <strain evidence="2 3">KA37</strain>
    </source>
</reference>
<feature type="transmembrane region" description="Helical" evidence="1">
    <location>
        <begin position="95"/>
        <end position="120"/>
    </location>
</feature>
<dbReference type="EMBL" id="LBHB01000001">
    <property type="protein sequence ID" value="KLE35652.1"/>
    <property type="molecule type" value="Genomic_DNA"/>
</dbReference>
<dbReference type="GO" id="GO:0005886">
    <property type="term" value="C:plasma membrane"/>
    <property type="evidence" value="ECO:0007669"/>
    <property type="project" value="TreeGrafter"/>
</dbReference>
<feature type="transmembrane region" description="Helical" evidence="1">
    <location>
        <begin position="67"/>
        <end position="89"/>
    </location>
</feature>
<feature type="transmembrane region" description="Helical" evidence="1">
    <location>
        <begin position="231"/>
        <end position="252"/>
    </location>
</feature>
<proteinExistence type="predicted"/>
<evidence type="ECO:0000256" key="1">
    <source>
        <dbReference type="SAM" id="Phobius"/>
    </source>
</evidence>
<comment type="caution">
    <text evidence="2">The sequence shown here is derived from an EMBL/GenBank/DDBJ whole genome shotgun (WGS) entry which is preliminary data.</text>
</comment>
<feature type="transmembrane region" description="Helical" evidence="1">
    <location>
        <begin position="204"/>
        <end position="225"/>
    </location>
</feature>
<evidence type="ECO:0008006" key="4">
    <source>
        <dbReference type="Google" id="ProtNLM"/>
    </source>
</evidence>
<feature type="transmembrane region" description="Helical" evidence="1">
    <location>
        <begin position="35"/>
        <end position="55"/>
    </location>
</feature>
<dbReference type="PATRIC" id="fig|1581420.6.peg.891"/>
<dbReference type="OrthoDB" id="9792271at2"/>
<protein>
    <recommendedName>
        <fullName evidence="4">Bile acid:sodium symporter</fullName>
    </recommendedName>
</protein>
<keyword evidence="1" id="KW-1133">Transmembrane helix</keyword>
<dbReference type="AlphaFoldDB" id="A0A0G9MY13"/>
<dbReference type="RefSeq" id="WP_047003058.1">
    <property type="nucleotide sequence ID" value="NZ_LBHB01000001.1"/>
</dbReference>
<dbReference type="Proteomes" id="UP000053464">
    <property type="component" value="Unassembled WGS sequence"/>
</dbReference>
<keyword evidence="1" id="KW-0812">Transmembrane</keyword>
<feature type="transmembrane region" description="Helical" evidence="1">
    <location>
        <begin position="132"/>
        <end position="154"/>
    </location>
</feature>
<evidence type="ECO:0000313" key="2">
    <source>
        <dbReference type="EMBL" id="KLE35652.1"/>
    </source>
</evidence>
<organism evidence="2 3">
    <name type="scientific">Aurantiacibacter luteus</name>
    <dbReference type="NCBI Taxonomy" id="1581420"/>
    <lineage>
        <taxon>Bacteria</taxon>
        <taxon>Pseudomonadati</taxon>
        <taxon>Pseudomonadota</taxon>
        <taxon>Alphaproteobacteria</taxon>
        <taxon>Sphingomonadales</taxon>
        <taxon>Erythrobacteraceae</taxon>
        <taxon>Aurantiacibacter</taxon>
    </lineage>
</organism>
<dbReference type="InterPro" id="IPR016833">
    <property type="entry name" value="Put_Na-Bile_cotransptr"/>
</dbReference>
<accession>A0A0G9MY13</accession>
<gene>
    <name evidence="2" type="ORF">AAW00_04420</name>
</gene>
<feature type="transmembrane region" description="Helical" evidence="1">
    <location>
        <begin position="264"/>
        <end position="286"/>
    </location>
</feature>
<feature type="transmembrane region" description="Helical" evidence="1">
    <location>
        <begin position="12"/>
        <end position="29"/>
    </location>
</feature>
<dbReference type="Pfam" id="PF13593">
    <property type="entry name" value="SBF_like"/>
    <property type="match status" value="1"/>
</dbReference>
<sequence length="330" mass="33979">MLARLSAAIDPLVRLLLLAIVLASLFPVEGRSREIATSVSDAAIFLLFLLNGLRLPRAEVARGLRHARFLLPLIVWVFGAMALAGLGAAQLGSAFLPASVALGFVFLGVLPSTVQSATAYSSIAGGNVASSVIAAAVLNILGVFVTAPLVGLLASSGMPGIDVGGLERIGLILLLPFAIGQLAQRRAGPLVAERKALFAWADRIAIAIAVYVAFSGAVVQGLWSLLSLAEWAMLLGMVGALLALGFGGAWWTGGLLRLGWPDRIAFLFAGAQKSIAMGAPLAAILFPPATAGLVLLPVLLYHLLQLVISAPLAARIRNAGSAPPHPDAAC</sequence>
<evidence type="ECO:0000313" key="3">
    <source>
        <dbReference type="Proteomes" id="UP000053464"/>
    </source>
</evidence>
<keyword evidence="3" id="KW-1185">Reference proteome</keyword>
<dbReference type="PANTHER" id="PTHR18640">
    <property type="entry name" value="SOLUTE CARRIER FAMILY 10 MEMBER 7"/>
    <property type="match status" value="1"/>
</dbReference>